<keyword evidence="12" id="KW-0732">Signal</keyword>
<dbReference type="InterPro" id="IPR000866">
    <property type="entry name" value="AhpC/TSA"/>
</dbReference>
<comment type="similarity">
    <text evidence="9">Belongs to the peroxiredoxin family. BCP/PrxQ subfamily.</text>
</comment>
<keyword evidence="7" id="KW-0676">Redox-active center</keyword>
<dbReference type="GO" id="GO:0008379">
    <property type="term" value="F:thioredoxin peroxidase activity"/>
    <property type="evidence" value="ECO:0007669"/>
    <property type="project" value="TreeGrafter"/>
</dbReference>
<comment type="function">
    <text evidence="1">Thiol-specific peroxidase that catalyzes the reduction of hydrogen peroxide and organic hydroperoxides to water and alcohols, respectively. Plays a role in cell protection against oxidative stress by detoxifying peroxides and as sensor of hydrogen peroxide-mediated signaling events.</text>
</comment>
<comment type="catalytic activity">
    <reaction evidence="11">
        <text>a hydroperoxide + [thioredoxin]-dithiol = an alcohol + [thioredoxin]-disulfide + H2O</text>
        <dbReference type="Rhea" id="RHEA:62620"/>
        <dbReference type="Rhea" id="RHEA-COMP:10698"/>
        <dbReference type="Rhea" id="RHEA-COMP:10700"/>
        <dbReference type="ChEBI" id="CHEBI:15377"/>
        <dbReference type="ChEBI" id="CHEBI:29950"/>
        <dbReference type="ChEBI" id="CHEBI:30879"/>
        <dbReference type="ChEBI" id="CHEBI:35924"/>
        <dbReference type="ChEBI" id="CHEBI:50058"/>
        <dbReference type="EC" id="1.11.1.24"/>
    </reaction>
</comment>
<evidence type="ECO:0000256" key="12">
    <source>
        <dbReference type="SAM" id="SignalP"/>
    </source>
</evidence>
<proteinExistence type="inferred from homology"/>
<keyword evidence="4" id="KW-0049">Antioxidant</keyword>
<reference evidence="14 15" key="1">
    <citation type="submission" date="2016-03" db="EMBL/GenBank/DDBJ databases">
        <authorList>
            <person name="Ploux O."/>
        </authorList>
    </citation>
    <scope>NUCLEOTIDE SEQUENCE [LARGE SCALE GENOMIC DNA]</scope>
    <source>
        <strain evidence="14 15">R-45378</strain>
    </source>
</reference>
<keyword evidence="5" id="KW-0560">Oxidoreductase</keyword>
<dbReference type="EC" id="1.11.1.24" evidence="2"/>
<accession>A0A177MY02</accession>
<dbReference type="Proteomes" id="UP000077857">
    <property type="component" value="Unassembled WGS sequence"/>
</dbReference>
<dbReference type="InterPro" id="IPR013766">
    <property type="entry name" value="Thioredoxin_domain"/>
</dbReference>
<dbReference type="EMBL" id="LUUJ01000139">
    <property type="protein sequence ID" value="OAI10163.1"/>
    <property type="molecule type" value="Genomic_DNA"/>
</dbReference>
<comment type="caution">
    <text evidence="14">The sequence shown here is derived from an EMBL/GenBank/DDBJ whole genome shotgun (WGS) entry which is preliminary data.</text>
</comment>
<evidence type="ECO:0000256" key="7">
    <source>
        <dbReference type="ARBA" id="ARBA00023284"/>
    </source>
</evidence>
<dbReference type="GO" id="GO:0045454">
    <property type="term" value="P:cell redox homeostasis"/>
    <property type="evidence" value="ECO:0007669"/>
    <property type="project" value="TreeGrafter"/>
</dbReference>
<evidence type="ECO:0000256" key="2">
    <source>
        <dbReference type="ARBA" id="ARBA00013017"/>
    </source>
</evidence>
<evidence type="ECO:0000256" key="1">
    <source>
        <dbReference type="ARBA" id="ARBA00003330"/>
    </source>
</evidence>
<dbReference type="Gene3D" id="3.40.30.10">
    <property type="entry name" value="Glutaredoxin"/>
    <property type="match status" value="1"/>
</dbReference>
<evidence type="ECO:0000256" key="6">
    <source>
        <dbReference type="ARBA" id="ARBA00023157"/>
    </source>
</evidence>
<keyword evidence="6" id="KW-1015">Disulfide bond</keyword>
<gene>
    <name evidence="14" type="ORF">A1507_21885</name>
</gene>
<sequence>MKKSITVLIPLLLLLCRLPSAAAEQLQVGDSAPAFQAKTHSGGDFDLNARRGNGWTVLYFYPKAGTPGCTAQACAFRDAIQAIRQQGAEVYGLSTDSVTELANFHREHKLSFTLLSDPDAKVTEAYGAKMPVLTMAKRWTFIIDPELKVRRIDDDVDPALDAQKVAAALKQLQAKP</sequence>
<dbReference type="RefSeq" id="WP_082877886.1">
    <property type="nucleotide sequence ID" value="NZ_LUUJ01000139.1"/>
</dbReference>
<evidence type="ECO:0000256" key="4">
    <source>
        <dbReference type="ARBA" id="ARBA00022862"/>
    </source>
</evidence>
<dbReference type="GO" id="GO:0005737">
    <property type="term" value="C:cytoplasm"/>
    <property type="evidence" value="ECO:0007669"/>
    <property type="project" value="TreeGrafter"/>
</dbReference>
<organism evidence="14 15">
    <name type="scientific">Methylomonas koyamae</name>
    <dbReference type="NCBI Taxonomy" id="702114"/>
    <lineage>
        <taxon>Bacteria</taxon>
        <taxon>Pseudomonadati</taxon>
        <taxon>Pseudomonadota</taxon>
        <taxon>Gammaproteobacteria</taxon>
        <taxon>Methylococcales</taxon>
        <taxon>Methylococcaceae</taxon>
        <taxon>Methylomonas</taxon>
    </lineage>
</organism>
<evidence type="ECO:0000256" key="8">
    <source>
        <dbReference type="ARBA" id="ARBA00032824"/>
    </source>
</evidence>
<dbReference type="SUPFAM" id="SSF52833">
    <property type="entry name" value="Thioredoxin-like"/>
    <property type="match status" value="1"/>
</dbReference>
<dbReference type="PROSITE" id="PS51352">
    <property type="entry name" value="THIOREDOXIN_2"/>
    <property type="match status" value="1"/>
</dbReference>
<dbReference type="PANTHER" id="PTHR42801:SF4">
    <property type="entry name" value="AHPC_TSA FAMILY PROTEIN"/>
    <property type="match status" value="1"/>
</dbReference>
<evidence type="ECO:0000256" key="10">
    <source>
        <dbReference type="ARBA" id="ARBA00042639"/>
    </source>
</evidence>
<name>A0A177MY02_9GAMM</name>
<evidence type="ECO:0000256" key="9">
    <source>
        <dbReference type="ARBA" id="ARBA00038489"/>
    </source>
</evidence>
<evidence type="ECO:0000313" key="15">
    <source>
        <dbReference type="Proteomes" id="UP000077857"/>
    </source>
</evidence>
<dbReference type="CDD" id="cd03017">
    <property type="entry name" value="PRX_BCP"/>
    <property type="match status" value="1"/>
</dbReference>
<dbReference type="OrthoDB" id="9812811at2"/>
<keyword evidence="3" id="KW-0575">Peroxidase</keyword>
<evidence type="ECO:0000313" key="14">
    <source>
        <dbReference type="EMBL" id="OAI10163.1"/>
    </source>
</evidence>
<evidence type="ECO:0000256" key="5">
    <source>
        <dbReference type="ARBA" id="ARBA00023002"/>
    </source>
</evidence>
<dbReference type="AlphaFoldDB" id="A0A177MY02"/>
<feature type="signal peptide" evidence="12">
    <location>
        <begin position="1"/>
        <end position="22"/>
    </location>
</feature>
<dbReference type="GO" id="GO:0034599">
    <property type="term" value="P:cellular response to oxidative stress"/>
    <property type="evidence" value="ECO:0007669"/>
    <property type="project" value="TreeGrafter"/>
</dbReference>
<dbReference type="InterPro" id="IPR036249">
    <property type="entry name" value="Thioredoxin-like_sf"/>
</dbReference>
<dbReference type="InterPro" id="IPR050924">
    <property type="entry name" value="Peroxiredoxin_BCP/PrxQ"/>
</dbReference>
<dbReference type="PANTHER" id="PTHR42801">
    <property type="entry name" value="THIOREDOXIN-DEPENDENT PEROXIDE REDUCTASE"/>
    <property type="match status" value="1"/>
</dbReference>
<feature type="chain" id="PRO_5008068566" description="thioredoxin-dependent peroxiredoxin" evidence="12">
    <location>
        <begin position="23"/>
        <end position="176"/>
    </location>
</feature>
<dbReference type="Pfam" id="PF00578">
    <property type="entry name" value="AhpC-TSA"/>
    <property type="match status" value="1"/>
</dbReference>
<feature type="domain" description="Thioredoxin" evidence="13">
    <location>
        <begin position="26"/>
        <end position="174"/>
    </location>
</feature>
<evidence type="ECO:0000259" key="13">
    <source>
        <dbReference type="PROSITE" id="PS51352"/>
    </source>
</evidence>
<protein>
    <recommendedName>
        <fullName evidence="2">thioredoxin-dependent peroxiredoxin</fullName>
        <ecNumber evidence="2">1.11.1.24</ecNumber>
    </recommendedName>
    <alternativeName>
        <fullName evidence="8">Thioredoxin peroxidase</fullName>
    </alternativeName>
    <alternativeName>
        <fullName evidence="10">Thioredoxin-dependent peroxiredoxin Bcp</fullName>
    </alternativeName>
</protein>
<evidence type="ECO:0000256" key="11">
    <source>
        <dbReference type="ARBA" id="ARBA00049091"/>
    </source>
</evidence>
<evidence type="ECO:0000256" key="3">
    <source>
        <dbReference type="ARBA" id="ARBA00022559"/>
    </source>
</evidence>